<keyword evidence="4" id="KW-0732">Signal</keyword>
<feature type="compositionally biased region" description="Basic and acidic residues" evidence="3">
    <location>
        <begin position="301"/>
        <end position="319"/>
    </location>
</feature>
<gene>
    <name evidence="5" type="ORF">JOB18_023816</name>
</gene>
<evidence type="ECO:0000256" key="2">
    <source>
        <dbReference type="ARBA" id="ARBA00022737"/>
    </source>
</evidence>
<keyword evidence="6" id="KW-1185">Reference proteome</keyword>
<dbReference type="PANTHER" id="PTHR24366:SF158">
    <property type="entry name" value="PLATELET GLYCOPROTEIN IB ALPHA CHAIN-LIKE-RELATED"/>
    <property type="match status" value="1"/>
</dbReference>
<evidence type="ECO:0000256" key="1">
    <source>
        <dbReference type="ARBA" id="ARBA00022614"/>
    </source>
</evidence>
<sequence>MWLFVLVLLSPVTTVTAVTGCHSDRDKDDRPRQNCTAAGFSSIPAGIERSTKVLLFPRNLFTSLSWSSFQVFEAIYEIDLTDNKVPEVTPRVSPTLPTLSVLRLGWNRLKSLPADSFSACPALTELYLDNNNIESLSNHTFSGLSKLEILELSSNRIKLLPELMLHPLPAIETLFLESNKIKVMPDNWFEKKEEVPYLYLSINPWACSCSLSYFHQYLGDHELNFYVRDGPNIRSDAESVVCDSPPFLKDNSTFGGRAQDRWVKRLAHFHISSLMEFCCDVNYCLPKTRNNHAGSVGHTIDNSHDSRQHLTHDPRTCSS</sequence>
<dbReference type="InterPro" id="IPR001611">
    <property type="entry name" value="Leu-rich_rpt"/>
</dbReference>
<dbReference type="Pfam" id="PF13855">
    <property type="entry name" value="LRR_8"/>
    <property type="match status" value="1"/>
</dbReference>
<proteinExistence type="predicted"/>
<dbReference type="Proteomes" id="UP000693946">
    <property type="component" value="Linkage Group LG3"/>
</dbReference>
<feature type="region of interest" description="Disordered" evidence="3">
    <location>
        <begin position="296"/>
        <end position="319"/>
    </location>
</feature>
<comment type="caution">
    <text evidence="5">The sequence shown here is derived from an EMBL/GenBank/DDBJ whole genome shotgun (WGS) entry which is preliminary data.</text>
</comment>
<dbReference type="PANTHER" id="PTHR24366">
    <property type="entry name" value="IG(IMMUNOGLOBULIN) AND LRR(LEUCINE RICH REPEAT) DOMAINS"/>
    <property type="match status" value="1"/>
</dbReference>
<feature type="signal peptide" evidence="4">
    <location>
        <begin position="1"/>
        <end position="17"/>
    </location>
</feature>
<dbReference type="PROSITE" id="PS51450">
    <property type="entry name" value="LRR"/>
    <property type="match status" value="2"/>
</dbReference>
<dbReference type="SMART" id="SM00369">
    <property type="entry name" value="LRR_TYP"/>
    <property type="match status" value="4"/>
</dbReference>
<evidence type="ECO:0000256" key="3">
    <source>
        <dbReference type="SAM" id="MobiDB-lite"/>
    </source>
</evidence>
<dbReference type="AlphaFoldDB" id="A0AAV6QWJ0"/>
<protein>
    <submittedName>
        <fullName evidence="5">Platelet glycoprotein Ib alpha chain-like</fullName>
    </submittedName>
</protein>
<accession>A0AAV6QWJ0</accession>
<name>A0AAV6QWJ0_SOLSE</name>
<dbReference type="EMBL" id="JAGKHQ010000015">
    <property type="protein sequence ID" value="KAG7496719.1"/>
    <property type="molecule type" value="Genomic_DNA"/>
</dbReference>
<evidence type="ECO:0000313" key="6">
    <source>
        <dbReference type="Proteomes" id="UP000693946"/>
    </source>
</evidence>
<dbReference type="InterPro" id="IPR003591">
    <property type="entry name" value="Leu-rich_rpt_typical-subtyp"/>
</dbReference>
<feature type="chain" id="PRO_5043955685" evidence="4">
    <location>
        <begin position="18"/>
        <end position="319"/>
    </location>
</feature>
<organism evidence="5 6">
    <name type="scientific">Solea senegalensis</name>
    <name type="common">Senegalese sole</name>
    <dbReference type="NCBI Taxonomy" id="28829"/>
    <lineage>
        <taxon>Eukaryota</taxon>
        <taxon>Metazoa</taxon>
        <taxon>Chordata</taxon>
        <taxon>Craniata</taxon>
        <taxon>Vertebrata</taxon>
        <taxon>Euteleostomi</taxon>
        <taxon>Actinopterygii</taxon>
        <taxon>Neopterygii</taxon>
        <taxon>Teleostei</taxon>
        <taxon>Neoteleostei</taxon>
        <taxon>Acanthomorphata</taxon>
        <taxon>Carangaria</taxon>
        <taxon>Pleuronectiformes</taxon>
        <taxon>Pleuronectoidei</taxon>
        <taxon>Soleidae</taxon>
        <taxon>Solea</taxon>
    </lineage>
</organism>
<keyword evidence="1" id="KW-0433">Leucine-rich repeat</keyword>
<evidence type="ECO:0000256" key="4">
    <source>
        <dbReference type="SAM" id="SignalP"/>
    </source>
</evidence>
<reference evidence="5 6" key="1">
    <citation type="journal article" date="2021" name="Sci. Rep.">
        <title>Chromosome anchoring in Senegalese sole (Solea senegalensis) reveals sex-associated markers and genome rearrangements in flatfish.</title>
        <authorList>
            <person name="Guerrero-Cozar I."/>
            <person name="Gomez-Garrido J."/>
            <person name="Berbel C."/>
            <person name="Martinez-Blanch J.F."/>
            <person name="Alioto T."/>
            <person name="Claros M.G."/>
            <person name="Gagnaire P.A."/>
            <person name="Manchado M."/>
        </authorList>
    </citation>
    <scope>NUCLEOTIDE SEQUENCE [LARGE SCALE GENOMIC DNA]</scope>
    <source>
        <strain evidence="5">Sse05_10M</strain>
    </source>
</reference>
<dbReference type="SMART" id="SM00364">
    <property type="entry name" value="LRR_BAC"/>
    <property type="match status" value="4"/>
</dbReference>
<keyword evidence="2" id="KW-0677">Repeat</keyword>
<evidence type="ECO:0000313" key="5">
    <source>
        <dbReference type="EMBL" id="KAG7496719.1"/>
    </source>
</evidence>